<keyword evidence="1" id="KW-0812">Transmembrane</keyword>
<proteinExistence type="predicted"/>
<gene>
    <name evidence="4" type="primary">LOC112491335</name>
</gene>
<evidence type="ECO:0000313" key="4">
    <source>
        <dbReference type="RefSeq" id="XP_060672574.1"/>
    </source>
</evidence>
<feature type="transmembrane region" description="Helical" evidence="1">
    <location>
        <begin position="416"/>
        <end position="438"/>
    </location>
</feature>
<keyword evidence="3" id="KW-1185">Reference proteome</keyword>
<feature type="transmembrane region" description="Helical" evidence="1">
    <location>
        <begin position="444"/>
        <end position="465"/>
    </location>
</feature>
<reference evidence="4" key="1">
    <citation type="submission" date="2025-08" db="UniProtKB">
        <authorList>
            <consortium name="RefSeq"/>
        </authorList>
    </citation>
    <scope>IDENTIFICATION</scope>
    <source>
        <tissue evidence="4">Seedling</tissue>
    </source>
</reference>
<dbReference type="Pfam" id="PF04970">
    <property type="entry name" value="LRAT"/>
    <property type="match status" value="2"/>
</dbReference>
<dbReference type="Proteomes" id="UP001652623">
    <property type="component" value="Chromosome 4"/>
</dbReference>
<sequence length="510" mass="57678">MRGELWIKIQRVLSNKLRRKLEPGDHIYTWKRGNIKAYHGIYVSDEKVIHFDFHGVVSSSIEEFLSGGDVYLFEYGVNPALFLTKFREHTSTLASTDPPQVVQDRASFLLNSGTSSDYYRFINNDEDFAIYCKTGLLVVDSIVFSRSWQTAFFLAVTTAVFLSLLQLASATFTGLAARCLGVYYVRRLASDIGARPNVIKIEAERLPVVDEILASGGLGRIEFLIDLFLRILMGAFAFCCLLLSLWSQTLPVVWTLACIILFYWAVFGKRLLSNKIQKKQLKPGDHIYTWRRNRWYTYAHHGIYVGDGEVIHLDRGEDPISGGGQSMECHVESCNINSFLDGGGLYLYKYGVNLAFFIAKTRGGTCTLASTSPTEDVLHRARFLRKHNGFGAYNLFNNNCEDFAIYCKTGMLARNIIDIGTNGQIATPFAVIYAILLFPRGFPTSNLMVVSAMCYVTYSILRFIYDTKYCGNACKVSVERLAALWRVGNFCDSCIDSFWKERDFEVLSED</sequence>
<dbReference type="PANTHER" id="PTHR46137:SF3">
    <property type="entry name" value="OS05G0310600 PROTEIN"/>
    <property type="match status" value="1"/>
</dbReference>
<keyword evidence="1" id="KW-1133">Transmembrane helix</keyword>
<dbReference type="InterPro" id="IPR007053">
    <property type="entry name" value="LRAT_dom"/>
</dbReference>
<dbReference type="GeneID" id="112491335"/>
<dbReference type="PANTHER" id="PTHR46137">
    <property type="entry name" value="OS05G0310600 PROTEIN"/>
    <property type="match status" value="1"/>
</dbReference>
<evidence type="ECO:0000313" key="3">
    <source>
        <dbReference type="Proteomes" id="UP001652623"/>
    </source>
</evidence>
<protein>
    <submittedName>
        <fullName evidence="4">Uncharacterized protein LOC112491335</fullName>
    </submittedName>
</protein>
<dbReference type="RefSeq" id="XP_060672574.1">
    <property type="nucleotide sequence ID" value="XM_060816591.1"/>
</dbReference>
<organism evidence="3 4">
    <name type="scientific">Ziziphus jujuba</name>
    <name type="common">Chinese jujube</name>
    <name type="synonym">Ziziphus sativa</name>
    <dbReference type="NCBI Taxonomy" id="326968"/>
    <lineage>
        <taxon>Eukaryota</taxon>
        <taxon>Viridiplantae</taxon>
        <taxon>Streptophyta</taxon>
        <taxon>Embryophyta</taxon>
        <taxon>Tracheophyta</taxon>
        <taxon>Spermatophyta</taxon>
        <taxon>Magnoliopsida</taxon>
        <taxon>eudicotyledons</taxon>
        <taxon>Gunneridae</taxon>
        <taxon>Pentapetalae</taxon>
        <taxon>rosids</taxon>
        <taxon>fabids</taxon>
        <taxon>Rosales</taxon>
        <taxon>Rhamnaceae</taxon>
        <taxon>Paliureae</taxon>
        <taxon>Ziziphus</taxon>
    </lineage>
</organism>
<evidence type="ECO:0000256" key="1">
    <source>
        <dbReference type="SAM" id="Phobius"/>
    </source>
</evidence>
<dbReference type="PROSITE" id="PS51934">
    <property type="entry name" value="LRAT"/>
    <property type="match status" value="2"/>
</dbReference>
<feature type="transmembrane region" description="Helical" evidence="1">
    <location>
        <begin position="227"/>
        <end position="246"/>
    </location>
</feature>
<accession>A0ABM4A762</accession>
<name>A0ABM4A762_ZIZJJ</name>
<feature type="transmembrane region" description="Helical" evidence="1">
    <location>
        <begin position="252"/>
        <end position="272"/>
    </location>
</feature>
<dbReference type="Gene3D" id="3.90.1720.10">
    <property type="entry name" value="endopeptidase domain like (from Nostoc punctiforme)"/>
    <property type="match status" value="2"/>
</dbReference>
<keyword evidence="1" id="KW-0472">Membrane</keyword>
<feature type="transmembrane region" description="Helical" evidence="1">
    <location>
        <begin position="151"/>
        <end position="177"/>
    </location>
</feature>
<feature type="domain" description="LRAT" evidence="2">
    <location>
        <begin position="28"/>
        <end position="141"/>
    </location>
</feature>
<evidence type="ECO:0000259" key="2">
    <source>
        <dbReference type="PROSITE" id="PS51934"/>
    </source>
</evidence>
<feature type="domain" description="LRAT" evidence="2">
    <location>
        <begin position="290"/>
        <end position="416"/>
    </location>
</feature>